<name>U3A5T9_9EURY</name>
<organism evidence="1 2">
    <name type="scientific">Halarchaeum acidiphilum MH1-52-1</name>
    <dbReference type="NCBI Taxonomy" id="1261545"/>
    <lineage>
        <taxon>Archaea</taxon>
        <taxon>Methanobacteriati</taxon>
        <taxon>Methanobacteriota</taxon>
        <taxon>Stenosarchaea group</taxon>
        <taxon>Halobacteria</taxon>
        <taxon>Halobacteriales</taxon>
        <taxon>Halobacteriaceae</taxon>
    </lineage>
</organism>
<reference evidence="1 2" key="1">
    <citation type="submission" date="2013-09" db="EMBL/GenBank/DDBJ databases">
        <title>Whole genome sequencing of Halarchaeum acidiphilum strain MH1-52-1.</title>
        <authorList>
            <person name="Shimane Y."/>
            <person name="Minegishi H."/>
            <person name="Nishi S."/>
            <person name="Echigo A."/>
            <person name="Shuto A."/>
            <person name="Konishi M."/>
            <person name="Ito T."/>
            <person name="Ohkuma M."/>
            <person name="Ohta Y."/>
            <person name="Nagano Y."/>
            <person name="Tsubouchi T."/>
            <person name="Mori K."/>
            <person name="Usui K."/>
            <person name="Kamekura M."/>
            <person name="Usami R."/>
            <person name="Takaki Y."/>
            <person name="Hatada Y."/>
        </authorList>
    </citation>
    <scope>NUCLEOTIDE SEQUENCE [LARGE SCALE GENOMIC DNA]</scope>
    <source>
        <strain evidence="1 2">JCM 16109</strain>
    </source>
</reference>
<dbReference type="Proteomes" id="UP000016986">
    <property type="component" value="Unassembled WGS sequence"/>
</dbReference>
<evidence type="ECO:0000313" key="1">
    <source>
        <dbReference type="EMBL" id="GAD53024.1"/>
    </source>
</evidence>
<comment type="caution">
    <text evidence="1">The sequence shown here is derived from an EMBL/GenBank/DDBJ whole genome shotgun (WGS) entry which is preliminary data.</text>
</comment>
<keyword evidence="2" id="KW-1185">Reference proteome</keyword>
<evidence type="ECO:0000313" key="2">
    <source>
        <dbReference type="Proteomes" id="UP000016986"/>
    </source>
</evidence>
<protein>
    <submittedName>
        <fullName evidence="1">Uncharacterized protein</fullName>
    </submittedName>
</protein>
<proteinExistence type="predicted"/>
<sequence length="52" mass="6098">METEPKSSYSENPARLPVWPFRRWRDETEHREFVPDQTSMGLIGVVYCGTNP</sequence>
<dbReference type="EMBL" id="BATA01000044">
    <property type="protein sequence ID" value="GAD53024.1"/>
    <property type="molecule type" value="Genomic_DNA"/>
</dbReference>
<dbReference type="AlphaFoldDB" id="U3A5T9"/>
<gene>
    <name evidence="1" type="ORF">MBEHAL_1784</name>
</gene>
<accession>U3A5T9</accession>